<dbReference type="PROSITE" id="PS50297">
    <property type="entry name" value="ANK_REP_REGION"/>
    <property type="match status" value="1"/>
</dbReference>
<keyword evidence="1" id="KW-0677">Repeat</keyword>
<evidence type="ECO:0000256" key="2">
    <source>
        <dbReference type="ARBA" id="ARBA00023043"/>
    </source>
</evidence>
<dbReference type="Gene3D" id="1.25.40.20">
    <property type="entry name" value="Ankyrin repeat-containing domain"/>
    <property type="match status" value="1"/>
</dbReference>
<sequence>MGGAHEWTTRCRRHPGFVRLRHRRVESGPNGCTQSLLHRAIDERDELSACFLIRSGCDINSPRRPGPDGEGGVEAWDGMTPLHLACEAGLDVVVQTLVEHKVNVNSKDSESRSPIHIAITSKTSYRHQATAQSSGT</sequence>
<proteinExistence type="predicted"/>
<keyword evidence="2 3" id="KW-0040">ANK repeat</keyword>
<name>A0A9X0CS72_9CNID</name>
<dbReference type="EC" id="2.3.2.23" evidence="4"/>
<dbReference type="Proteomes" id="UP001163046">
    <property type="component" value="Unassembled WGS sequence"/>
</dbReference>
<gene>
    <name evidence="4" type="primary">ANKFY1_7</name>
    <name evidence="4" type="ORF">OS493_009429</name>
</gene>
<keyword evidence="5" id="KW-1185">Reference proteome</keyword>
<organism evidence="4 5">
    <name type="scientific">Desmophyllum pertusum</name>
    <dbReference type="NCBI Taxonomy" id="174260"/>
    <lineage>
        <taxon>Eukaryota</taxon>
        <taxon>Metazoa</taxon>
        <taxon>Cnidaria</taxon>
        <taxon>Anthozoa</taxon>
        <taxon>Hexacorallia</taxon>
        <taxon>Scleractinia</taxon>
        <taxon>Caryophylliina</taxon>
        <taxon>Caryophylliidae</taxon>
        <taxon>Desmophyllum</taxon>
    </lineage>
</organism>
<keyword evidence="4" id="KW-0808">Transferase</keyword>
<dbReference type="GO" id="GO:0061631">
    <property type="term" value="F:ubiquitin conjugating enzyme activity"/>
    <property type="evidence" value="ECO:0007669"/>
    <property type="project" value="UniProtKB-EC"/>
</dbReference>
<dbReference type="SMART" id="SM00248">
    <property type="entry name" value="ANK"/>
    <property type="match status" value="2"/>
</dbReference>
<evidence type="ECO:0000313" key="5">
    <source>
        <dbReference type="Proteomes" id="UP001163046"/>
    </source>
</evidence>
<dbReference type="InterPro" id="IPR002110">
    <property type="entry name" value="Ankyrin_rpt"/>
</dbReference>
<dbReference type="PROSITE" id="PS50088">
    <property type="entry name" value="ANK_REPEAT"/>
    <property type="match status" value="1"/>
</dbReference>
<evidence type="ECO:0000256" key="3">
    <source>
        <dbReference type="PROSITE-ProRule" id="PRU00023"/>
    </source>
</evidence>
<keyword evidence="4" id="KW-0012">Acyltransferase</keyword>
<dbReference type="EMBL" id="MU826829">
    <property type="protein sequence ID" value="KAJ7374097.1"/>
    <property type="molecule type" value="Genomic_DNA"/>
</dbReference>
<dbReference type="SUPFAM" id="SSF48403">
    <property type="entry name" value="Ankyrin repeat"/>
    <property type="match status" value="1"/>
</dbReference>
<dbReference type="OrthoDB" id="2306477at2759"/>
<comment type="caution">
    <text evidence="4">The sequence shown here is derived from an EMBL/GenBank/DDBJ whole genome shotgun (WGS) entry which is preliminary data.</text>
</comment>
<evidence type="ECO:0000256" key="1">
    <source>
        <dbReference type="ARBA" id="ARBA00022737"/>
    </source>
</evidence>
<protein>
    <submittedName>
        <fullName evidence="4">Ankyrin repeat and FYVE domain-containing protein 1</fullName>
        <ecNumber evidence="4">2.3.2.23</ecNumber>
    </submittedName>
</protein>
<accession>A0A9X0CS72</accession>
<dbReference type="PANTHER" id="PTHR24198:SF191">
    <property type="entry name" value="RABANKYRIN-5-LIKE"/>
    <property type="match status" value="1"/>
</dbReference>
<dbReference type="InterPro" id="IPR036770">
    <property type="entry name" value="Ankyrin_rpt-contain_sf"/>
</dbReference>
<dbReference type="Pfam" id="PF12796">
    <property type="entry name" value="Ank_2"/>
    <property type="match status" value="1"/>
</dbReference>
<dbReference type="PANTHER" id="PTHR24198">
    <property type="entry name" value="ANKYRIN REPEAT AND PROTEIN KINASE DOMAIN-CONTAINING PROTEIN"/>
    <property type="match status" value="1"/>
</dbReference>
<reference evidence="4" key="1">
    <citation type="submission" date="2023-01" db="EMBL/GenBank/DDBJ databases">
        <title>Genome assembly of the deep-sea coral Lophelia pertusa.</title>
        <authorList>
            <person name="Herrera S."/>
            <person name="Cordes E."/>
        </authorList>
    </citation>
    <scope>NUCLEOTIDE SEQUENCE</scope>
    <source>
        <strain evidence="4">USNM1676648</strain>
        <tissue evidence="4">Polyp</tissue>
    </source>
</reference>
<evidence type="ECO:0000313" key="4">
    <source>
        <dbReference type="EMBL" id="KAJ7374097.1"/>
    </source>
</evidence>
<feature type="repeat" description="ANK" evidence="3">
    <location>
        <begin position="77"/>
        <end position="109"/>
    </location>
</feature>
<dbReference type="AlphaFoldDB" id="A0A9X0CS72"/>